<evidence type="ECO:0000256" key="3">
    <source>
        <dbReference type="SAM" id="Phobius"/>
    </source>
</evidence>
<evidence type="ECO:0000313" key="5">
    <source>
        <dbReference type="Proteomes" id="UP000260717"/>
    </source>
</evidence>
<keyword evidence="3" id="KW-0812">Transmembrane</keyword>
<dbReference type="RefSeq" id="WP_117715649.1">
    <property type="nucleotide sequence ID" value="NZ_QSTI01000041.1"/>
</dbReference>
<feature type="active site" description="Acyl-thioester intermediate" evidence="2">
    <location>
        <position position="184"/>
    </location>
</feature>
<dbReference type="AlphaFoldDB" id="A0A3E4WNP7"/>
<dbReference type="InterPro" id="IPR023365">
    <property type="entry name" value="Sortase_dom-sf"/>
</dbReference>
<dbReference type="EMBL" id="QSTI01000041">
    <property type="protein sequence ID" value="RGM43865.1"/>
    <property type="molecule type" value="Genomic_DNA"/>
</dbReference>
<feature type="active site" description="Proton donor/acceptor" evidence="2">
    <location>
        <position position="122"/>
    </location>
</feature>
<comment type="caution">
    <text evidence="4">The sequence shown here is derived from an EMBL/GenBank/DDBJ whole genome shotgun (WGS) entry which is preliminary data.</text>
</comment>
<dbReference type="Gene3D" id="2.40.260.10">
    <property type="entry name" value="Sortase"/>
    <property type="match status" value="1"/>
</dbReference>
<reference evidence="4 5" key="1">
    <citation type="submission" date="2018-08" db="EMBL/GenBank/DDBJ databases">
        <title>A genome reference for cultivated species of the human gut microbiota.</title>
        <authorList>
            <person name="Zou Y."/>
            <person name="Xue W."/>
            <person name="Luo G."/>
        </authorList>
    </citation>
    <scope>NUCLEOTIDE SEQUENCE [LARGE SCALE GENOMIC DNA]</scope>
    <source>
        <strain evidence="4 5">OM08-12AT</strain>
    </source>
</reference>
<dbReference type="InterPro" id="IPR005754">
    <property type="entry name" value="Sortase"/>
</dbReference>
<dbReference type="GO" id="GO:0016787">
    <property type="term" value="F:hydrolase activity"/>
    <property type="evidence" value="ECO:0007669"/>
    <property type="project" value="UniProtKB-KW"/>
</dbReference>
<dbReference type="NCBIfam" id="TIGR01076">
    <property type="entry name" value="sortase_fam"/>
    <property type="match status" value="1"/>
</dbReference>
<organism evidence="4 5">
    <name type="scientific">Agathobacter rectalis</name>
    <dbReference type="NCBI Taxonomy" id="39491"/>
    <lineage>
        <taxon>Bacteria</taxon>
        <taxon>Bacillati</taxon>
        <taxon>Bacillota</taxon>
        <taxon>Clostridia</taxon>
        <taxon>Lachnospirales</taxon>
        <taxon>Lachnospiraceae</taxon>
        <taxon>Agathobacter</taxon>
    </lineage>
</organism>
<name>A0A3E4WNP7_9FIRM</name>
<keyword evidence="3" id="KW-0472">Membrane</keyword>
<protein>
    <submittedName>
        <fullName evidence="4">Class D sortase</fullName>
    </submittedName>
</protein>
<dbReference type="Pfam" id="PF04203">
    <property type="entry name" value="Sortase"/>
    <property type="match status" value="1"/>
</dbReference>
<keyword evidence="1" id="KW-0378">Hydrolase</keyword>
<evidence type="ECO:0000256" key="2">
    <source>
        <dbReference type="PIRSR" id="PIRSR605754-1"/>
    </source>
</evidence>
<dbReference type="Proteomes" id="UP000260717">
    <property type="component" value="Unassembled WGS sequence"/>
</dbReference>
<sequence>MSIRKVVAGLLITAGIAIMAVPFFWRATGEKQTEQLISEFEQTLEDDYDEETDVEEEQTSISKEDEAILKEGGVIGIIEIPSIDIRYPVIEGTGVDVLNAGIGHMPETAGIGESGNCVLCGHNGSRYGTFFTPLNQISIGDDVTIIDKNGQTHIYEVTGTEVVNPYANSIKTQGEEKELTLFTCSQKGTMRFVVRCRYKEAVVDE</sequence>
<gene>
    <name evidence="4" type="ORF">DXC13_15045</name>
</gene>
<dbReference type="SUPFAM" id="SSF63817">
    <property type="entry name" value="Sortase"/>
    <property type="match status" value="1"/>
</dbReference>
<keyword evidence="3" id="KW-1133">Transmembrane helix</keyword>
<evidence type="ECO:0000313" key="4">
    <source>
        <dbReference type="EMBL" id="RGM43865.1"/>
    </source>
</evidence>
<accession>A0A3E4WNP7</accession>
<dbReference type="InterPro" id="IPR042000">
    <property type="entry name" value="Sortase_D_2"/>
</dbReference>
<evidence type="ECO:0000256" key="1">
    <source>
        <dbReference type="ARBA" id="ARBA00022801"/>
    </source>
</evidence>
<dbReference type="CDD" id="cd06166">
    <property type="entry name" value="Sortase_D_2"/>
    <property type="match status" value="1"/>
</dbReference>
<proteinExistence type="predicted"/>
<feature type="transmembrane region" description="Helical" evidence="3">
    <location>
        <begin position="6"/>
        <end position="25"/>
    </location>
</feature>